<dbReference type="PANTHER" id="PTHR21021">
    <property type="entry name" value="GAF/PUTATIVE CYTOSKELETAL PROTEIN"/>
    <property type="match status" value="1"/>
</dbReference>
<dbReference type="Gene3D" id="3.30.450.40">
    <property type="match status" value="1"/>
</dbReference>
<keyword evidence="4" id="KW-1185">Reference proteome</keyword>
<dbReference type="AlphaFoldDB" id="A0A6M5YVR9"/>
<gene>
    <name evidence="3" type="ORF">FTUN_4893</name>
</gene>
<dbReference type="KEGG" id="ftj:FTUN_4893"/>
<evidence type="ECO:0000313" key="4">
    <source>
        <dbReference type="Proteomes" id="UP000503447"/>
    </source>
</evidence>
<protein>
    <submittedName>
        <fullName evidence="3">Free methionine-(R)-sulfoxide reductase, contains GAF domain</fullName>
    </submittedName>
</protein>
<name>A0A6M5YVR9_9BACT</name>
<dbReference type="InterPro" id="IPR051330">
    <property type="entry name" value="Phosphatase_reg/MetRdx"/>
</dbReference>
<dbReference type="InterPro" id="IPR029016">
    <property type="entry name" value="GAF-like_dom_sf"/>
</dbReference>
<organism evidence="3 4">
    <name type="scientific">Frigoriglobus tundricola</name>
    <dbReference type="NCBI Taxonomy" id="2774151"/>
    <lineage>
        <taxon>Bacteria</taxon>
        <taxon>Pseudomonadati</taxon>
        <taxon>Planctomycetota</taxon>
        <taxon>Planctomycetia</taxon>
        <taxon>Gemmatales</taxon>
        <taxon>Gemmataceae</taxon>
        <taxon>Frigoriglobus</taxon>
    </lineage>
</organism>
<evidence type="ECO:0000313" key="3">
    <source>
        <dbReference type="EMBL" id="QJW97323.1"/>
    </source>
</evidence>
<dbReference type="FunFam" id="3.30.450.40:FF:000008">
    <property type="entry name" value="GAF domain-containing proteins"/>
    <property type="match status" value="1"/>
</dbReference>
<dbReference type="SUPFAM" id="SSF55781">
    <property type="entry name" value="GAF domain-like"/>
    <property type="match status" value="1"/>
</dbReference>
<dbReference type="PANTHER" id="PTHR21021:SF15">
    <property type="entry name" value="FREE METHIONINE-R-SULFOXIDE REDUCTASE"/>
    <property type="match status" value="1"/>
</dbReference>
<sequence>MHALPRGNGTDKTAFYTELNAGLAAVLEGERDLIANAANCAAVLFHALPDVNWAGFYFLRGPDLVLGPFQGKPACVRIALGRGVCGTAAAARRTVIVPGVHQFAGHIACDSASNSEIVVPLLTGDRLIGVLDVDSASFSRFDESDAEGLRAVAAAVLAGSDVAYPL</sequence>
<reference evidence="4" key="1">
    <citation type="submission" date="2020-05" db="EMBL/GenBank/DDBJ databases">
        <title>Frigoriglobus tundricola gen. nov., sp. nov., a psychrotolerant cellulolytic planctomycete of the family Gemmataceae with two divergent copies of 16S rRNA gene.</title>
        <authorList>
            <person name="Kulichevskaya I.S."/>
            <person name="Ivanova A.A."/>
            <person name="Naumoff D.G."/>
            <person name="Beletsky A.V."/>
            <person name="Rijpstra W.I.C."/>
            <person name="Sinninghe Damste J.S."/>
            <person name="Mardanov A.V."/>
            <person name="Ravin N.V."/>
            <person name="Dedysh S.N."/>
        </authorList>
    </citation>
    <scope>NUCLEOTIDE SEQUENCE [LARGE SCALE GENOMIC DNA]</scope>
    <source>
        <strain evidence="4">PL17</strain>
    </source>
</reference>
<dbReference type="RefSeq" id="WP_171472713.1">
    <property type="nucleotide sequence ID" value="NZ_CP053452.2"/>
</dbReference>
<dbReference type="GO" id="GO:0005829">
    <property type="term" value="C:cytosol"/>
    <property type="evidence" value="ECO:0007669"/>
    <property type="project" value="TreeGrafter"/>
</dbReference>
<proteinExistence type="inferred from homology"/>
<feature type="domain" description="GAF" evidence="2">
    <location>
        <begin position="18"/>
        <end position="165"/>
    </location>
</feature>
<dbReference type="Proteomes" id="UP000503447">
    <property type="component" value="Chromosome"/>
</dbReference>
<dbReference type="SMART" id="SM00065">
    <property type="entry name" value="GAF"/>
    <property type="match status" value="1"/>
</dbReference>
<accession>A0A6M5YVR9</accession>
<dbReference type="EMBL" id="CP053452">
    <property type="protein sequence ID" value="QJW97323.1"/>
    <property type="molecule type" value="Genomic_DNA"/>
</dbReference>
<comment type="similarity">
    <text evidence="1">Belongs to the free Met sulfoxide reductase family.</text>
</comment>
<dbReference type="Pfam" id="PF01590">
    <property type="entry name" value="GAF"/>
    <property type="match status" value="1"/>
</dbReference>
<dbReference type="GO" id="GO:0033745">
    <property type="term" value="F:L-methionine-(R)-S-oxide reductase activity"/>
    <property type="evidence" value="ECO:0007669"/>
    <property type="project" value="TreeGrafter"/>
</dbReference>
<evidence type="ECO:0000256" key="1">
    <source>
        <dbReference type="ARBA" id="ARBA00038454"/>
    </source>
</evidence>
<dbReference type="InterPro" id="IPR003018">
    <property type="entry name" value="GAF"/>
</dbReference>
<evidence type="ECO:0000259" key="2">
    <source>
        <dbReference type="SMART" id="SM00065"/>
    </source>
</evidence>